<dbReference type="RefSeq" id="WP_104057207.1">
    <property type="nucleotide sequence ID" value="NZ_PREZ01000002.1"/>
</dbReference>
<sequence length="395" mass="43228">MPRALWMLVIGMMINVTGASFLWPLNTIYIHDYLGKSLAVAGLVLMANAAASVIGNLLGGVLFDKVGGYRSIMIGIVISLAGLLGLTLWHDWPFYLFFLIIIGFGSGIVFPSMYAMAGSVWPEGGRKSFNAIYLAQNIGVAVGAALGGIVASVSFNYIFLANFLMYVAFFFLALITYKGISIQPNIQTSVLQQSSRIKNKHAFTALLILCTGYLLCWVGYVQWQSTIATYTQQINITLTQYSILWTVNGAIIVLGQPLIKPIVKRFEENLKKQMIIGIVIFMISFAFTAYAGSFQGFLAAMIILTIGEMLIWPAVPTIANQLAPKGREGFYQGVVNSTATGGRMIGPFLGGVLVDFYGMSVLFIFLIFLLFAAIAVTLLYDRPMREEKKQLSVNG</sequence>
<feature type="domain" description="Major facilitator superfamily (MFS) profile" evidence="8">
    <location>
        <begin position="4"/>
        <end position="384"/>
    </location>
</feature>
<dbReference type="Gene3D" id="1.20.1250.20">
    <property type="entry name" value="MFS general substrate transporter like domains"/>
    <property type="match status" value="2"/>
</dbReference>
<proteinExistence type="predicted"/>
<feature type="transmembrane region" description="Helical" evidence="7">
    <location>
        <begin position="71"/>
        <end position="89"/>
    </location>
</feature>
<comment type="subcellular location">
    <subcellularLocation>
        <location evidence="1">Cell membrane</location>
        <topology evidence="1">Multi-pass membrane protein</topology>
    </subcellularLocation>
</comment>
<keyword evidence="3" id="KW-1003">Cell membrane</keyword>
<organism evidence="9 10">
    <name type="scientific">Jeotgalibacillus proteolyticus</name>
    <dbReference type="NCBI Taxonomy" id="2082395"/>
    <lineage>
        <taxon>Bacteria</taxon>
        <taxon>Bacillati</taxon>
        <taxon>Bacillota</taxon>
        <taxon>Bacilli</taxon>
        <taxon>Bacillales</taxon>
        <taxon>Caryophanaceae</taxon>
        <taxon>Jeotgalibacillus</taxon>
    </lineage>
</organism>
<dbReference type="PANTHER" id="PTHR23517">
    <property type="entry name" value="RESISTANCE PROTEIN MDTM, PUTATIVE-RELATED-RELATED"/>
    <property type="match status" value="1"/>
</dbReference>
<feature type="transmembrane region" description="Helical" evidence="7">
    <location>
        <begin position="356"/>
        <end position="380"/>
    </location>
</feature>
<dbReference type="CDD" id="cd17329">
    <property type="entry name" value="MFS_MdtH_MDR_like"/>
    <property type="match status" value="1"/>
</dbReference>
<dbReference type="EMBL" id="PREZ01000002">
    <property type="protein sequence ID" value="PPA71718.1"/>
    <property type="molecule type" value="Genomic_DNA"/>
</dbReference>
<feature type="transmembrane region" description="Helical" evidence="7">
    <location>
        <begin position="5"/>
        <end position="25"/>
    </location>
</feature>
<name>A0A2S5GFJ4_9BACL</name>
<dbReference type="PROSITE" id="PS50850">
    <property type="entry name" value="MFS"/>
    <property type="match status" value="1"/>
</dbReference>
<dbReference type="PANTHER" id="PTHR23517:SF10">
    <property type="entry name" value="MAJOR FACILITATOR SUPERFAMILY (MFS) PROFILE DOMAIN-CONTAINING PROTEIN"/>
    <property type="match status" value="1"/>
</dbReference>
<dbReference type="SUPFAM" id="SSF103473">
    <property type="entry name" value="MFS general substrate transporter"/>
    <property type="match status" value="1"/>
</dbReference>
<keyword evidence="6 7" id="KW-0472">Membrane</keyword>
<keyword evidence="2" id="KW-0813">Transport</keyword>
<dbReference type="Proteomes" id="UP000239047">
    <property type="component" value="Unassembled WGS sequence"/>
</dbReference>
<evidence type="ECO:0000256" key="3">
    <source>
        <dbReference type="ARBA" id="ARBA00022475"/>
    </source>
</evidence>
<evidence type="ECO:0000256" key="1">
    <source>
        <dbReference type="ARBA" id="ARBA00004651"/>
    </source>
</evidence>
<feature type="transmembrane region" description="Helical" evidence="7">
    <location>
        <begin position="275"/>
        <end position="306"/>
    </location>
</feature>
<dbReference type="AlphaFoldDB" id="A0A2S5GFJ4"/>
<feature type="transmembrane region" description="Helical" evidence="7">
    <location>
        <begin position="129"/>
        <end position="151"/>
    </location>
</feature>
<keyword evidence="4 7" id="KW-0812">Transmembrane</keyword>
<evidence type="ECO:0000256" key="4">
    <source>
        <dbReference type="ARBA" id="ARBA00022692"/>
    </source>
</evidence>
<gene>
    <name evidence="9" type="ORF">C4B60_06615</name>
</gene>
<keyword evidence="5 7" id="KW-1133">Transmembrane helix</keyword>
<comment type="caution">
    <text evidence="9">The sequence shown here is derived from an EMBL/GenBank/DDBJ whole genome shotgun (WGS) entry which is preliminary data.</text>
</comment>
<feature type="transmembrane region" description="Helical" evidence="7">
    <location>
        <begin position="201"/>
        <end position="223"/>
    </location>
</feature>
<dbReference type="Pfam" id="PF07690">
    <property type="entry name" value="MFS_1"/>
    <property type="match status" value="2"/>
</dbReference>
<evidence type="ECO:0000259" key="8">
    <source>
        <dbReference type="PROSITE" id="PS50850"/>
    </source>
</evidence>
<dbReference type="InterPro" id="IPR022324">
    <property type="entry name" value="Bacilysin_exporter_BacE_put"/>
</dbReference>
<dbReference type="InterPro" id="IPR050171">
    <property type="entry name" value="MFS_Transporters"/>
</dbReference>
<accession>A0A2S5GFJ4</accession>
<evidence type="ECO:0000313" key="9">
    <source>
        <dbReference type="EMBL" id="PPA71718.1"/>
    </source>
</evidence>
<evidence type="ECO:0000313" key="10">
    <source>
        <dbReference type="Proteomes" id="UP000239047"/>
    </source>
</evidence>
<feature type="transmembrane region" description="Helical" evidence="7">
    <location>
        <begin position="37"/>
        <end position="59"/>
    </location>
</feature>
<feature type="transmembrane region" description="Helical" evidence="7">
    <location>
        <begin position="243"/>
        <end position="263"/>
    </location>
</feature>
<dbReference type="InterPro" id="IPR011701">
    <property type="entry name" value="MFS"/>
</dbReference>
<dbReference type="OrthoDB" id="3268460at2"/>
<protein>
    <submittedName>
        <fullName evidence="9">MFS transporter</fullName>
    </submittedName>
</protein>
<feature type="transmembrane region" description="Helical" evidence="7">
    <location>
        <begin position="95"/>
        <end position="117"/>
    </location>
</feature>
<dbReference type="GO" id="GO:0005886">
    <property type="term" value="C:plasma membrane"/>
    <property type="evidence" value="ECO:0007669"/>
    <property type="project" value="UniProtKB-SubCell"/>
</dbReference>
<dbReference type="InterPro" id="IPR020846">
    <property type="entry name" value="MFS_dom"/>
</dbReference>
<evidence type="ECO:0000256" key="7">
    <source>
        <dbReference type="SAM" id="Phobius"/>
    </source>
</evidence>
<reference evidence="9 10" key="1">
    <citation type="submission" date="2018-02" db="EMBL/GenBank/DDBJ databases">
        <title>Jeotgalibacillus proteolyticum sp. nov. a protease producing bacterium isolated from ocean sediments of Laizhou Bay.</title>
        <authorList>
            <person name="Li Y."/>
        </authorList>
    </citation>
    <scope>NUCLEOTIDE SEQUENCE [LARGE SCALE GENOMIC DNA]</scope>
    <source>
        <strain evidence="9 10">22-7</strain>
    </source>
</reference>
<dbReference type="InterPro" id="IPR036259">
    <property type="entry name" value="MFS_trans_sf"/>
</dbReference>
<dbReference type="GO" id="GO:0022857">
    <property type="term" value="F:transmembrane transporter activity"/>
    <property type="evidence" value="ECO:0007669"/>
    <property type="project" value="InterPro"/>
</dbReference>
<dbReference type="PRINTS" id="PR01988">
    <property type="entry name" value="EXPORTERBACE"/>
</dbReference>
<evidence type="ECO:0000256" key="5">
    <source>
        <dbReference type="ARBA" id="ARBA00022989"/>
    </source>
</evidence>
<feature type="transmembrane region" description="Helical" evidence="7">
    <location>
        <begin position="157"/>
        <end position="180"/>
    </location>
</feature>
<keyword evidence="10" id="KW-1185">Reference proteome</keyword>
<evidence type="ECO:0000256" key="6">
    <source>
        <dbReference type="ARBA" id="ARBA00023136"/>
    </source>
</evidence>
<evidence type="ECO:0000256" key="2">
    <source>
        <dbReference type="ARBA" id="ARBA00022448"/>
    </source>
</evidence>